<dbReference type="AlphaFoldDB" id="A0A167INL6"/>
<dbReference type="RefSeq" id="WP_066086814.1">
    <property type="nucleotide sequence ID" value="NZ_CP017476.1"/>
</dbReference>
<dbReference type="EMBL" id="CP017476">
    <property type="protein sequence ID" value="AOW14650.1"/>
    <property type="molecule type" value="Genomic_DNA"/>
</dbReference>
<dbReference type="Proteomes" id="UP000185680">
    <property type="component" value="Chromosome"/>
</dbReference>
<dbReference type="KEGG" id="hyl:LPB072_19290"/>
<evidence type="ECO:0000313" key="4">
    <source>
        <dbReference type="Proteomes" id="UP000185680"/>
    </source>
</evidence>
<proteinExistence type="predicted"/>
<organism evidence="1 4">
    <name type="scientific">Hydrogenophaga crassostreae</name>
    <dbReference type="NCBI Taxonomy" id="1763535"/>
    <lineage>
        <taxon>Bacteria</taxon>
        <taxon>Pseudomonadati</taxon>
        <taxon>Pseudomonadota</taxon>
        <taxon>Betaproteobacteria</taxon>
        <taxon>Burkholderiales</taxon>
        <taxon>Comamonadaceae</taxon>
        <taxon>Hydrogenophaga</taxon>
    </lineage>
</organism>
<dbReference type="STRING" id="1763535.LPB072_19290"/>
<evidence type="ECO:0000313" key="3">
    <source>
        <dbReference type="Proteomes" id="UP000185657"/>
    </source>
</evidence>
<dbReference type="EMBL" id="LVWD01000004">
    <property type="protein sequence ID" value="OAD43253.1"/>
    <property type="molecule type" value="Genomic_DNA"/>
</dbReference>
<reference evidence="1 4" key="2">
    <citation type="submission" date="2016-10" db="EMBL/GenBank/DDBJ databases">
        <title>Hydorgenophaga sp. LPB0072 isolated from gastropod.</title>
        <authorList>
            <person name="Kim E."/>
            <person name="Yi H."/>
        </authorList>
    </citation>
    <scope>NUCLEOTIDE SEQUENCE [LARGE SCALE GENOMIC DNA]</scope>
    <source>
        <strain evidence="1 4">LPB0072</strain>
    </source>
</reference>
<evidence type="ECO:0000313" key="1">
    <source>
        <dbReference type="EMBL" id="AOW14650.1"/>
    </source>
</evidence>
<gene>
    <name evidence="1" type="ORF">LPB072_19290</name>
    <name evidence="2" type="ORF">LPB72_05260</name>
</gene>
<protein>
    <submittedName>
        <fullName evidence="1">Uncharacterized protein</fullName>
    </submittedName>
</protein>
<dbReference type="Proteomes" id="UP000185657">
    <property type="component" value="Unassembled WGS sequence"/>
</dbReference>
<name>A0A167INL6_9BURK</name>
<accession>A0A167INL6</accession>
<keyword evidence="3" id="KW-1185">Reference proteome</keyword>
<reference evidence="2 3" key="1">
    <citation type="submission" date="2016-02" db="EMBL/GenBank/DDBJ databases">
        <title>Draft genome sequence of Hydrogenophaga sp. LPB0072.</title>
        <authorList>
            <person name="Shin S.-K."/>
            <person name="Yi H."/>
        </authorList>
    </citation>
    <scope>NUCLEOTIDE SEQUENCE [LARGE SCALE GENOMIC DNA]</scope>
    <source>
        <strain evidence="2 3">LPB0072</strain>
    </source>
</reference>
<evidence type="ECO:0000313" key="2">
    <source>
        <dbReference type="EMBL" id="OAD43253.1"/>
    </source>
</evidence>
<sequence>MHGFALLVVWAMLNLAHRYPPADSTVVSSAALHAMAPPERLSIAPTEGAALPDWVQQRRHQDSAAPWQVDAQGHVVWDHP</sequence>